<evidence type="ECO:0000256" key="2">
    <source>
        <dbReference type="ARBA" id="ARBA00012513"/>
    </source>
</evidence>
<evidence type="ECO:0000256" key="1">
    <source>
        <dbReference type="ARBA" id="ARBA00009196"/>
    </source>
</evidence>
<evidence type="ECO:0000256" key="8">
    <source>
        <dbReference type="ARBA" id="ARBA00022840"/>
    </source>
</evidence>
<evidence type="ECO:0000256" key="9">
    <source>
        <dbReference type="ARBA" id="ARBA00022842"/>
    </source>
</evidence>
<keyword evidence="6" id="KW-0547">Nucleotide-binding</keyword>
<evidence type="ECO:0000259" key="12">
    <source>
        <dbReference type="SMART" id="SM00090"/>
    </source>
</evidence>
<evidence type="ECO:0000256" key="5">
    <source>
        <dbReference type="ARBA" id="ARBA00022723"/>
    </source>
</evidence>
<comment type="similarity">
    <text evidence="1">Belongs to the protein kinase superfamily. RIO-type Ser/Thr kinase family.</text>
</comment>
<evidence type="ECO:0000256" key="7">
    <source>
        <dbReference type="ARBA" id="ARBA00022777"/>
    </source>
</evidence>
<keyword evidence="8" id="KW-0067">ATP-binding</keyword>
<evidence type="ECO:0000313" key="14">
    <source>
        <dbReference type="Proteomes" id="UP000704762"/>
    </source>
</evidence>
<dbReference type="PANTHER" id="PTHR45723">
    <property type="entry name" value="SERINE/THREONINE-PROTEIN KINASE RIO1"/>
    <property type="match status" value="1"/>
</dbReference>
<evidence type="ECO:0000256" key="10">
    <source>
        <dbReference type="ARBA" id="ARBA00047899"/>
    </source>
</evidence>
<keyword evidence="5" id="KW-0479">Metal-binding</keyword>
<keyword evidence="14" id="KW-1185">Reference proteome</keyword>
<evidence type="ECO:0000313" key="13">
    <source>
        <dbReference type="EMBL" id="MBM7798721.1"/>
    </source>
</evidence>
<evidence type="ECO:0000256" key="4">
    <source>
        <dbReference type="ARBA" id="ARBA00022679"/>
    </source>
</evidence>
<keyword evidence="4 13" id="KW-0808">Transferase</keyword>
<dbReference type="InterPro" id="IPR000687">
    <property type="entry name" value="RIO_kinase"/>
</dbReference>
<dbReference type="InterPro" id="IPR051272">
    <property type="entry name" value="RIO-type_Ser/Thr_kinase"/>
</dbReference>
<dbReference type="Gene3D" id="1.10.510.10">
    <property type="entry name" value="Transferase(Phosphotransferase) domain 1"/>
    <property type="match status" value="1"/>
</dbReference>
<name>A0ABS2RKM5_9ACTN</name>
<keyword evidence="7 13" id="KW-0418">Kinase</keyword>
<protein>
    <recommendedName>
        <fullName evidence="2">non-specific serine/threonine protein kinase</fullName>
        <ecNumber evidence="2">2.7.11.1</ecNumber>
    </recommendedName>
</protein>
<gene>
    <name evidence="13" type="ORF">JOE57_001642</name>
</gene>
<comment type="catalytic activity">
    <reaction evidence="10">
        <text>L-threonyl-[protein] + ATP = O-phospho-L-threonyl-[protein] + ADP + H(+)</text>
        <dbReference type="Rhea" id="RHEA:46608"/>
        <dbReference type="Rhea" id="RHEA-COMP:11060"/>
        <dbReference type="Rhea" id="RHEA-COMP:11605"/>
        <dbReference type="ChEBI" id="CHEBI:15378"/>
        <dbReference type="ChEBI" id="CHEBI:30013"/>
        <dbReference type="ChEBI" id="CHEBI:30616"/>
        <dbReference type="ChEBI" id="CHEBI:61977"/>
        <dbReference type="ChEBI" id="CHEBI:456216"/>
        <dbReference type="EC" id="2.7.11.1"/>
    </reaction>
</comment>
<comment type="catalytic activity">
    <reaction evidence="11">
        <text>L-seryl-[protein] + ATP = O-phospho-L-seryl-[protein] + ADP + H(+)</text>
        <dbReference type="Rhea" id="RHEA:17989"/>
        <dbReference type="Rhea" id="RHEA-COMP:9863"/>
        <dbReference type="Rhea" id="RHEA-COMP:11604"/>
        <dbReference type="ChEBI" id="CHEBI:15378"/>
        <dbReference type="ChEBI" id="CHEBI:29999"/>
        <dbReference type="ChEBI" id="CHEBI:30616"/>
        <dbReference type="ChEBI" id="CHEBI:83421"/>
        <dbReference type="ChEBI" id="CHEBI:456216"/>
        <dbReference type="EC" id="2.7.11.1"/>
    </reaction>
</comment>
<dbReference type="GO" id="GO:0004674">
    <property type="term" value="F:protein serine/threonine kinase activity"/>
    <property type="evidence" value="ECO:0007669"/>
    <property type="project" value="UniProtKB-EC"/>
</dbReference>
<dbReference type="EMBL" id="JAFBCF010000001">
    <property type="protein sequence ID" value="MBM7798721.1"/>
    <property type="molecule type" value="Genomic_DNA"/>
</dbReference>
<sequence>MGEQHDFDFAYIAPQEPGPGQRWSTWDDIGVLAGPDPLPDWVVTEDAAIDTELGILKSGKEADVFLLERATEQRSIILAAKRYRRPEQRQFHRSAGYTEGRQLRNSRDRRAVARNSSYGRSVQGTQWAAAEFAVLCDLWSAGLPVPYPVQLEGEEILMEFISLSDGSGAPRLAQARPRPELLTAYWEQLTEAMRVMARLGLAHGDLSAFNLLATEDRIVIIDLPQAVDVVANPQGMDYLARDCRNVSQWFKARGLDVDGDSLFAELVAYAW</sequence>
<dbReference type="Pfam" id="PF01163">
    <property type="entry name" value="RIO1"/>
    <property type="match status" value="1"/>
</dbReference>
<dbReference type="InterPro" id="IPR018934">
    <property type="entry name" value="RIO_dom"/>
</dbReference>
<organism evidence="13 14">
    <name type="scientific">Microlunatus panaciterrae</name>
    <dbReference type="NCBI Taxonomy" id="400768"/>
    <lineage>
        <taxon>Bacteria</taxon>
        <taxon>Bacillati</taxon>
        <taxon>Actinomycetota</taxon>
        <taxon>Actinomycetes</taxon>
        <taxon>Propionibacteriales</taxon>
        <taxon>Propionibacteriaceae</taxon>
        <taxon>Microlunatus</taxon>
    </lineage>
</organism>
<keyword evidence="9" id="KW-0460">Magnesium</keyword>
<evidence type="ECO:0000256" key="3">
    <source>
        <dbReference type="ARBA" id="ARBA00022527"/>
    </source>
</evidence>
<dbReference type="SMART" id="SM00090">
    <property type="entry name" value="RIO"/>
    <property type="match status" value="1"/>
</dbReference>
<feature type="domain" description="RIO kinase" evidence="12">
    <location>
        <begin position="24"/>
        <end position="268"/>
    </location>
</feature>
<proteinExistence type="inferred from homology"/>
<dbReference type="Gene3D" id="3.30.200.20">
    <property type="entry name" value="Phosphorylase Kinase, domain 1"/>
    <property type="match status" value="1"/>
</dbReference>
<comment type="caution">
    <text evidence="13">The sequence shown here is derived from an EMBL/GenBank/DDBJ whole genome shotgun (WGS) entry which is preliminary data.</text>
</comment>
<evidence type="ECO:0000256" key="6">
    <source>
        <dbReference type="ARBA" id="ARBA00022741"/>
    </source>
</evidence>
<dbReference type="InterPro" id="IPR011009">
    <property type="entry name" value="Kinase-like_dom_sf"/>
</dbReference>
<keyword evidence="3" id="KW-0723">Serine/threonine-protein kinase</keyword>
<dbReference type="Proteomes" id="UP000704762">
    <property type="component" value="Unassembled WGS sequence"/>
</dbReference>
<dbReference type="EC" id="2.7.11.1" evidence="2"/>
<evidence type="ECO:0000256" key="11">
    <source>
        <dbReference type="ARBA" id="ARBA00048679"/>
    </source>
</evidence>
<dbReference type="RefSeq" id="WP_204917233.1">
    <property type="nucleotide sequence ID" value="NZ_BAAAQP010000002.1"/>
</dbReference>
<dbReference type="SUPFAM" id="SSF56112">
    <property type="entry name" value="Protein kinase-like (PK-like)"/>
    <property type="match status" value="1"/>
</dbReference>
<reference evidence="13 14" key="1">
    <citation type="submission" date="2021-01" db="EMBL/GenBank/DDBJ databases">
        <title>Sequencing the genomes of 1000 actinobacteria strains.</title>
        <authorList>
            <person name="Klenk H.-P."/>
        </authorList>
    </citation>
    <scope>NUCLEOTIDE SEQUENCE [LARGE SCALE GENOMIC DNA]</scope>
    <source>
        <strain evidence="13 14">DSM 18662</strain>
    </source>
</reference>
<accession>A0ABS2RKM5</accession>